<organism evidence="1 2">
    <name type="scientific">Plakobranchus ocellatus</name>
    <dbReference type="NCBI Taxonomy" id="259542"/>
    <lineage>
        <taxon>Eukaryota</taxon>
        <taxon>Metazoa</taxon>
        <taxon>Spiralia</taxon>
        <taxon>Lophotrochozoa</taxon>
        <taxon>Mollusca</taxon>
        <taxon>Gastropoda</taxon>
        <taxon>Heterobranchia</taxon>
        <taxon>Euthyneura</taxon>
        <taxon>Panpulmonata</taxon>
        <taxon>Sacoglossa</taxon>
        <taxon>Placobranchoidea</taxon>
        <taxon>Plakobranchidae</taxon>
        <taxon>Plakobranchus</taxon>
    </lineage>
</organism>
<evidence type="ECO:0000313" key="1">
    <source>
        <dbReference type="EMBL" id="GFO15835.1"/>
    </source>
</evidence>
<keyword evidence="2" id="KW-1185">Reference proteome</keyword>
<dbReference type="EMBL" id="BLXT01004630">
    <property type="protein sequence ID" value="GFO15835.1"/>
    <property type="molecule type" value="Genomic_DNA"/>
</dbReference>
<accession>A0AAV4B5H9</accession>
<gene>
    <name evidence="1" type="ORF">PoB_004234000</name>
</gene>
<evidence type="ECO:0000313" key="2">
    <source>
        <dbReference type="Proteomes" id="UP000735302"/>
    </source>
</evidence>
<reference evidence="1 2" key="1">
    <citation type="journal article" date="2021" name="Elife">
        <title>Chloroplast acquisition without the gene transfer in kleptoplastic sea slugs, Plakobranchus ocellatus.</title>
        <authorList>
            <person name="Maeda T."/>
            <person name="Takahashi S."/>
            <person name="Yoshida T."/>
            <person name="Shimamura S."/>
            <person name="Takaki Y."/>
            <person name="Nagai Y."/>
            <person name="Toyoda A."/>
            <person name="Suzuki Y."/>
            <person name="Arimoto A."/>
            <person name="Ishii H."/>
            <person name="Satoh N."/>
            <person name="Nishiyama T."/>
            <person name="Hasebe M."/>
            <person name="Maruyama T."/>
            <person name="Minagawa J."/>
            <person name="Obokata J."/>
            <person name="Shigenobu S."/>
        </authorList>
    </citation>
    <scope>NUCLEOTIDE SEQUENCE [LARGE SCALE GENOMIC DNA]</scope>
</reference>
<proteinExistence type="predicted"/>
<comment type="caution">
    <text evidence="1">The sequence shown here is derived from an EMBL/GenBank/DDBJ whole genome shotgun (WGS) entry which is preliminary data.</text>
</comment>
<name>A0AAV4B5H9_9GAST</name>
<dbReference type="AlphaFoldDB" id="A0AAV4B5H9"/>
<sequence length="71" mass="7752">MVVVVVEQEEVVVVVVVMVVEEELVVVVVVVEEEALVAQRIANPPLDLKGTFCGGFEPHRQCHGLTEDLKA</sequence>
<protein>
    <submittedName>
        <fullName evidence="1">Uncharacterized protein</fullName>
    </submittedName>
</protein>
<dbReference type="Proteomes" id="UP000735302">
    <property type="component" value="Unassembled WGS sequence"/>
</dbReference>